<dbReference type="Proteomes" id="UP000613768">
    <property type="component" value="Unassembled WGS sequence"/>
</dbReference>
<dbReference type="PANTHER" id="PTHR42714">
    <property type="entry name" value="TRNA MODIFICATION GTPASE GTPBP3"/>
    <property type="match status" value="1"/>
</dbReference>
<organism evidence="2 3">
    <name type="scientific">Pseudomarimonas arenosa</name>
    <dbReference type="NCBI Taxonomy" id="2774145"/>
    <lineage>
        <taxon>Bacteria</taxon>
        <taxon>Pseudomonadati</taxon>
        <taxon>Pseudomonadota</taxon>
        <taxon>Gammaproteobacteria</taxon>
        <taxon>Lysobacterales</taxon>
        <taxon>Lysobacteraceae</taxon>
        <taxon>Pseudomarimonas</taxon>
    </lineage>
</organism>
<feature type="domain" description="G" evidence="1">
    <location>
        <begin position="9"/>
        <end position="159"/>
    </location>
</feature>
<dbReference type="Gene3D" id="3.40.50.300">
    <property type="entry name" value="P-loop containing nucleotide triphosphate hydrolases"/>
    <property type="match status" value="1"/>
</dbReference>
<gene>
    <name evidence="2" type="ORF">IFO71_21165</name>
</gene>
<dbReference type="GO" id="GO:0002098">
    <property type="term" value="P:tRNA wobble uridine modification"/>
    <property type="evidence" value="ECO:0007669"/>
    <property type="project" value="TreeGrafter"/>
</dbReference>
<keyword evidence="3" id="KW-1185">Reference proteome</keyword>
<dbReference type="GO" id="GO:0030488">
    <property type="term" value="P:tRNA methylation"/>
    <property type="evidence" value="ECO:0007669"/>
    <property type="project" value="TreeGrafter"/>
</dbReference>
<dbReference type="SUPFAM" id="SSF52540">
    <property type="entry name" value="P-loop containing nucleoside triphosphate hydrolases"/>
    <property type="match status" value="1"/>
</dbReference>
<dbReference type="Pfam" id="PF01926">
    <property type="entry name" value="MMR_HSR1"/>
    <property type="match status" value="1"/>
</dbReference>
<accession>A0AAW3ZT79</accession>
<dbReference type="InterPro" id="IPR006073">
    <property type="entry name" value="GTP-bd"/>
</dbReference>
<dbReference type="EMBL" id="JACYTR010000107">
    <property type="protein sequence ID" value="MBD8528267.1"/>
    <property type="molecule type" value="Genomic_DNA"/>
</dbReference>
<dbReference type="InterPro" id="IPR027417">
    <property type="entry name" value="P-loop_NTPase"/>
</dbReference>
<sequence length="464" mass="50317">MMSTEPLKLAVVGHTNVGKTSLLRTLSRDPGFGEVSSRPSTTRDVLGCRLLLEGEPVVDLFDTPGLEEPIALLELLEAIAEQAQREEKLRIDGPERLRRFLHSEAASKRFQQEAKVLAQLAESDAGLVVIDLRDPVLAKHRDELQLLASVGRPLLPVLNFVAAEPNHRPQWIDVLRRAGLHAQVQFDSVAPEADAERRLYSALATLLDKGQPALQRLVESRQQQAELRRRQAARQAAAVLLKVAARRQATPPGAVEERQALTELTDWVRGREAGLVQGLLALFQFEAAACNAQQLPLIDGRFEADLFAAEALKQLGSRLGSGAASGAAVGVGVDLMTAGISLGAAAGIGAVLGAGLQAGRHYGRRALGRLRGRLELTVDDRVLRHLAGRSLALIRALEGRGHGAVQPIEAPLLQAEKLWAKGLPAELRAARAHPEWAELDDEQLAEDADFERRQRQLAVELLNA</sequence>
<protein>
    <submittedName>
        <fullName evidence="2">GTPase/DUF3482 domain-containing protein</fullName>
    </submittedName>
</protein>
<proteinExistence type="predicted"/>
<dbReference type="PANTHER" id="PTHR42714:SF7">
    <property type="entry name" value="G DOMAIN-CONTAINING PROTEIN"/>
    <property type="match status" value="1"/>
</dbReference>
<reference evidence="2 3" key="1">
    <citation type="submission" date="2020-09" db="EMBL/GenBank/DDBJ databases">
        <title>Pseudoxanthomonas sp. CAU 1598 isolated from sand of Yaerae Beach.</title>
        <authorList>
            <person name="Kim W."/>
        </authorList>
    </citation>
    <scope>NUCLEOTIDE SEQUENCE [LARGE SCALE GENOMIC DNA]</scope>
    <source>
        <strain evidence="2 3">CAU 1598</strain>
    </source>
</reference>
<evidence type="ECO:0000313" key="2">
    <source>
        <dbReference type="EMBL" id="MBD8528267.1"/>
    </source>
</evidence>
<dbReference type="AlphaFoldDB" id="A0AAW3ZT79"/>
<dbReference type="InterPro" id="IPR021871">
    <property type="entry name" value="DUF3482"/>
</dbReference>
<dbReference type="GO" id="GO:0005829">
    <property type="term" value="C:cytosol"/>
    <property type="evidence" value="ECO:0007669"/>
    <property type="project" value="TreeGrafter"/>
</dbReference>
<dbReference type="GO" id="GO:0005525">
    <property type="term" value="F:GTP binding"/>
    <property type="evidence" value="ECO:0007669"/>
    <property type="project" value="InterPro"/>
</dbReference>
<name>A0AAW3ZT79_9GAMM</name>
<evidence type="ECO:0000259" key="1">
    <source>
        <dbReference type="Pfam" id="PF01926"/>
    </source>
</evidence>
<evidence type="ECO:0000313" key="3">
    <source>
        <dbReference type="Proteomes" id="UP000613768"/>
    </source>
</evidence>
<dbReference type="CDD" id="cd00882">
    <property type="entry name" value="Ras_like_GTPase"/>
    <property type="match status" value="1"/>
</dbReference>
<dbReference type="Pfam" id="PF11981">
    <property type="entry name" value="DUF3482"/>
    <property type="match status" value="1"/>
</dbReference>
<comment type="caution">
    <text evidence="2">The sequence shown here is derived from an EMBL/GenBank/DDBJ whole genome shotgun (WGS) entry which is preliminary data.</text>
</comment>